<evidence type="ECO:0000313" key="5">
    <source>
        <dbReference type="Ensembl" id="ENSDLAP00005071367.1"/>
    </source>
</evidence>
<accession>A0A8P4KIG2</accession>
<dbReference type="SMART" id="SM00409">
    <property type="entry name" value="IG"/>
    <property type="match status" value="1"/>
</dbReference>
<reference evidence="5" key="1">
    <citation type="submission" date="2025-08" db="UniProtKB">
        <authorList>
            <consortium name="Ensembl"/>
        </authorList>
    </citation>
    <scope>IDENTIFICATION</scope>
</reference>
<evidence type="ECO:0000313" key="6">
    <source>
        <dbReference type="Proteomes" id="UP000694389"/>
    </source>
</evidence>
<dbReference type="Pfam" id="PF07686">
    <property type="entry name" value="V-set"/>
    <property type="match status" value="1"/>
</dbReference>
<dbReference type="SUPFAM" id="SSF48726">
    <property type="entry name" value="Immunoglobulin"/>
    <property type="match status" value="1"/>
</dbReference>
<organism evidence="5 6">
    <name type="scientific">Dicentrarchus labrax</name>
    <name type="common">European seabass</name>
    <name type="synonym">Morone labrax</name>
    <dbReference type="NCBI Taxonomy" id="13489"/>
    <lineage>
        <taxon>Eukaryota</taxon>
        <taxon>Metazoa</taxon>
        <taxon>Chordata</taxon>
        <taxon>Craniata</taxon>
        <taxon>Vertebrata</taxon>
        <taxon>Euteleostomi</taxon>
        <taxon>Actinopterygii</taxon>
        <taxon>Neopterygii</taxon>
        <taxon>Teleostei</taxon>
        <taxon>Neoteleostei</taxon>
        <taxon>Acanthomorphata</taxon>
        <taxon>Eupercaria</taxon>
        <taxon>Moronidae</taxon>
        <taxon>Dicentrarchus</taxon>
    </lineage>
</organism>
<dbReference type="Proteomes" id="UP000694389">
    <property type="component" value="Unassembled WGS sequence"/>
</dbReference>
<feature type="domain" description="Immunoglobulin" evidence="4">
    <location>
        <begin position="25"/>
        <end position="125"/>
    </location>
</feature>
<evidence type="ECO:0000256" key="3">
    <source>
        <dbReference type="ARBA" id="ARBA00023136"/>
    </source>
</evidence>
<dbReference type="PANTHER" id="PTHR11860">
    <property type="entry name" value="POLYMERIC-IMMUNOGLOBULIN RECEPTOR"/>
    <property type="match status" value="1"/>
</dbReference>
<dbReference type="InterPro" id="IPR036179">
    <property type="entry name" value="Ig-like_dom_sf"/>
</dbReference>
<evidence type="ECO:0000259" key="4">
    <source>
        <dbReference type="SMART" id="SM00409"/>
    </source>
</evidence>
<dbReference type="GeneTree" id="ENSGT01120000272041"/>
<dbReference type="AlphaFoldDB" id="A0A8P4KIG2"/>
<keyword evidence="3" id="KW-0472">Membrane</keyword>
<sequence>IEPSGVSLTPLALCGGDSGLVSARLNLYTGAVGGSGTLECTLRLSGSNKFFCKKECKAEDILIKTDGVRAHSGRYSIKYRNDSPERGILSVTITNLTKSDSGRYRCGLGQTLVPGSYRDFEIRVSDGEFLLKIIKLDIFSVFNIFSEFCSRKINKIKLHCEKNGSYLWCTDFLLIVVTAELCLQIHLISYQSLSLMVSFLLNLKKMLLYNPRTFCPVNINF</sequence>
<evidence type="ECO:0000256" key="2">
    <source>
        <dbReference type="ARBA" id="ARBA00022692"/>
    </source>
</evidence>
<proteinExistence type="predicted"/>
<dbReference type="InterPro" id="IPR013106">
    <property type="entry name" value="Ig_V-set"/>
</dbReference>
<dbReference type="GO" id="GO:0005886">
    <property type="term" value="C:plasma membrane"/>
    <property type="evidence" value="ECO:0007669"/>
    <property type="project" value="TreeGrafter"/>
</dbReference>
<dbReference type="PANTHER" id="PTHR11860:SF87">
    <property type="entry name" value="CMRF35-LIKE MOLECULE 8"/>
    <property type="match status" value="1"/>
</dbReference>
<keyword evidence="6" id="KW-1185">Reference proteome</keyword>
<dbReference type="InterPro" id="IPR013783">
    <property type="entry name" value="Ig-like_fold"/>
</dbReference>
<evidence type="ECO:0000256" key="1">
    <source>
        <dbReference type="ARBA" id="ARBA00004370"/>
    </source>
</evidence>
<dbReference type="InterPro" id="IPR003599">
    <property type="entry name" value="Ig_sub"/>
</dbReference>
<dbReference type="Ensembl" id="ENSDLAT00005071071.1">
    <property type="protein sequence ID" value="ENSDLAP00005071367.1"/>
    <property type="gene ID" value="ENSDLAG00005033630.1"/>
</dbReference>
<comment type="subcellular location">
    <subcellularLocation>
        <location evidence="1">Membrane</location>
    </subcellularLocation>
</comment>
<name>A0A8P4KIG2_DICLA</name>
<dbReference type="GO" id="GO:0004888">
    <property type="term" value="F:transmembrane signaling receptor activity"/>
    <property type="evidence" value="ECO:0007669"/>
    <property type="project" value="TreeGrafter"/>
</dbReference>
<protein>
    <recommendedName>
        <fullName evidence="4">Immunoglobulin domain-containing protein</fullName>
    </recommendedName>
</protein>
<dbReference type="InterPro" id="IPR050671">
    <property type="entry name" value="CD300_family_receptors"/>
</dbReference>
<dbReference type="Gene3D" id="2.60.40.10">
    <property type="entry name" value="Immunoglobulins"/>
    <property type="match status" value="1"/>
</dbReference>
<reference evidence="5" key="2">
    <citation type="submission" date="2025-09" db="UniProtKB">
        <authorList>
            <consortium name="Ensembl"/>
        </authorList>
    </citation>
    <scope>IDENTIFICATION</scope>
</reference>
<keyword evidence="2" id="KW-0812">Transmembrane</keyword>